<organism evidence="2 3">
    <name type="scientific">Pedobacter albus</name>
    <dbReference type="NCBI Taxonomy" id="3113905"/>
    <lineage>
        <taxon>Bacteria</taxon>
        <taxon>Pseudomonadati</taxon>
        <taxon>Bacteroidota</taxon>
        <taxon>Sphingobacteriia</taxon>
        <taxon>Sphingobacteriales</taxon>
        <taxon>Sphingobacteriaceae</taxon>
        <taxon>Pedobacter</taxon>
    </lineage>
</organism>
<dbReference type="PANTHER" id="PTHR18964">
    <property type="entry name" value="ROK (REPRESSOR, ORF, KINASE) FAMILY"/>
    <property type="match status" value="1"/>
</dbReference>
<dbReference type="PANTHER" id="PTHR18964:SF149">
    <property type="entry name" value="BIFUNCTIONAL UDP-N-ACETYLGLUCOSAMINE 2-EPIMERASE_N-ACETYLMANNOSAMINE KINASE"/>
    <property type="match status" value="1"/>
</dbReference>
<dbReference type="EMBL" id="JAZDQT010000001">
    <property type="protein sequence ID" value="MEE1945303.1"/>
    <property type="molecule type" value="Genomic_DNA"/>
</dbReference>
<protein>
    <submittedName>
        <fullName evidence="2">ROK family protein</fullName>
    </submittedName>
</protein>
<dbReference type="SUPFAM" id="SSF53067">
    <property type="entry name" value="Actin-like ATPase domain"/>
    <property type="match status" value="1"/>
</dbReference>
<reference evidence="2 3" key="1">
    <citation type="submission" date="2024-01" db="EMBL/GenBank/DDBJ databases">
        <title>Pedobacter sp. nov., isolated from fresh soil.</title>
        <authorList>
            <person name="Le N.T.T."/>
        </authorList>
    </citation>
    <scope>NUCLEOTIDE SEQUENCE [LARGE SCALE GENOMIC DNA]</scope>
    <source>
        <strain evidence="2 3">KR3-3</strain>
    </source>
</reference>
<keyword evidence="3" id="KW-1185">Reference proteome</keyword>
<dbReference type="InterPro" id="IPR043129">
    <property type="entry name" value="ATPase_NBD"/>
</dbReference>
<dbReference type="Pfam" id="PF00480">
    <property type="entry name" value="ROK"/>
    <property type="match status" value="1"/>
</dbReference>
<proteinExistence type="inferred from homology"/>
<dbReference type="Proteomes" id="UP001336835">
    <property type="component" value="Unassembled WGS sequence"/>
</dbReference>
<accession>A0ABU7I752</accession>
<comment type="similarity">
    <text evidence="1">Belongs to the ROK (NagC/XylR) family.</text>
</comment>
<dbReference type="RefSeq" id="WP_330107649.1">
    <property type="nucleotide sequence ID" value="NZ_JAZDQT010000001.1"/>
</dbReference>
<dbReference type="CDD" id="cd23763">
    <property type="entry name" value="ASKHA_ATPase_ROK"/>
    <property type="match status" value="1"/>
</dbReference>
<evidence type="ECO:0000313" key="2">
    <source>
        <dbReference type="EMBL" id="MEE1945303.1"/>
    </source>
</evidence>
<name>A0ABU7I752_9SPHI</name>
<comment type="caution">
    <text evidence="2">The sequence shown here is derived from an EMBL/GenBank/DDBJ whole genome shotgun (WGS) entry which is preliminary data.</text>
</comment>
<evidence type="ECO:0000256" key="1">
    <source>
        <dbReference type="ARBA" id="ARBA00006479"/>
    </source>
</evidence>
<evidence type="ECO:0000313" key="3">
    <source>
        <dbReference type="Proteomes" id="UP001336835"/>
    </source>
</evidence>
<dbReference type="InterPro" id="IPR000600">
    <property type="entry name" value="ROK"/>
</dbReference>
<dbReference type="Gene3D" id="3.30.420.40">
    <property type="match status" value="2"/>
</dbReference>
<sequence length="295" mass="31549">MEKPAVLGVDIGGSHITAALVDLKTGTLIEKSIKRNAVNSKQEKEAILKAWCNVIEAAFASANGNEKYIGIAMPGPFDYENGISLIKEQDKFNALYLVNIKEELAKRLQLKPTAIHFMNDAAGFMQGEVFSGAAKGHSRVLGLTLGTGLGSALSINGAASDAELWDSAFLDGIAEDYLSTRWFVGRYNELTGKSLDGVKELAGLVAADALAKQVFVEFGANLAQFLAPIIKKHDAEVVILGGNIAQAFDLFALSLNIGLSKQGLNIPIKLTELNEHAALIGAASNWNLEIHQTEK</sequence>
<gene>
    <name evidence="2" type="ORF">VRU48_09300</name>
</gene>